<feature type="transmembrane region" description="Helical" evidence="1">
    <location>
        <begin position="59"/>
        <end position="77"/>
    </location>
</feature>
<dbReference type="STRING" id="1888891.DSOL_5209"/>
<dbReference type="AlphaFoldDB" id="A0A1Q8QEQ8"/>
<keyword evidence="3" id="KW-1185">Reference proteome</keyword>
<sequence length="82" mass="9627">MKSLITERFSYQWLTKNPLKISIPKTQLILFYLSINYLIVFLDVFIAHALNRFFPSYEWIPIIFPPIATLSAILLLMRPKPG</sequence>
<dbReference type="Proteomes" id="UP000186102">
    <property type="component" value="Unassembled WGS sequence"/>
</dbReference>
<dbReference type="EMBL" id="MLBF01000097">
    <property type="protein sequence ID" value="OLN25853.1"/>
    <property type="molecule type" value="Genomic_DNA"/>
</dbReference>
<evidence type="ECO:0000313" key="2">
    <source>
        <dbReference type="EMBL" id="OLN25853.1"/>
    </source>
</evidence>
<dbReference type="RefSeq" id="WP_075367434.1">
    <property type="nucleotide sequence ID" value="NZ_MLBF01000097.1"/>
</dbReference>
<proteinExistence type="predicted"/>
<keyword evidence="1" id="KW-0812">Transmembrane</keyword>
<gene>
    <name evidence="2" type="ORF">DSOL_5209</name>
</gene>
<accession>A0A1Q8QEQ8</accession>
<evidence type="ECO:0000256" key="1">
    <source>
        <dbReference type="SAM" id="Phobius"/>
    </source>
</evidence>
<organism evidence="2 3">
    <name type="scientific">Desulfosporosinus metallidurans</name>
    <dbReference type="NCBI Taxonomy" id="1888891"/>
    <lineage>
        <taxon>Bacteria</taxon>
        <taxon>Bacillati</taxon>
        <taxon>Bacillota</taxon>
        <taxon>Clostridia</taxon>
        <taxon>Eubacteriales</taxon>
        <taxon>Desulfitobacteriaceae</taxon>
        <taxon>Desulfosporosinus</taxon>
    </lineage>
</organism>
<feature type="transmembrane region" description="Helical" evidence="1">
    <location>
        <begin position="28"/>
        <end position="47"/>
    </location>
</feature>
<reference evidence="2 3" key="1">
    <citation type="submission" date="2016-09" db="EMBL/GenBank/DDBJ databases">
        <title>Complete genome of Desulfosporosinus sp. OL.</title>
        <authorList>
            <person name="Mardanov A."/>
            <person name="Beletsky A."/>
            <person name="Panova A."/>
            <person name="Karnachuk O."/>
            <person name="Ravin N."/>
        </authorList>
    </citation>
    <scope>NUCLEOTIDE SEQUENCE [LARGE SCALE GENOMIC DNA]</scope>
    <source>
        <strain evidence="2 3">OL</strain>
    </source>
</reference>
<name>A0A1Q8QEQ8_9FIRM</name>
<keyword evidence="1" id="KW-0472">Membrane</keyword>
<evidence type="ECO:0000313" key="3">
    <source>
        <dbReference type="Proteomes" id="UP000186102"/>
    </source>
</evidence>
<comment type="caution">
    <text evidence="2">The sequence shown here is derived from an EMBL/GenBank/DDBJ whole genome shotgun (WGS) entry which is preliminary data.</text>
</comment>
<protein>
    <submittedName>
        <fullName evidence="2">Uncharacterized protein</fullName>
    </submittedName>
</protein>
<keyword evidence="1" id="KW-1133">Transmembrane helix</keyword>